<reference evidence="7 8" key="1">
    <citation type="submission" date="2024-06" db="EMBL/GenBank/DDBJ databases">
        <title>A chromosome-level genome assembly of beet webworm, Loxostege sticticalis.</title>
        <authorList>
            <person name="Zhang Y."/>
        </authorList>
    </citation>
    <scope>NUCLEOTIDE SEQUENCE [LARGE SCALE GENOMIC DNA]</scope>
    <source>
        <strain evidence="6">AQ026</strain>
        <strain evidence="5">AQ028</strain>
        <tissue evidence="5">Male pupae</tissue>
        <tissue evidence="6">Whole body</tissue>
    </source>
</reference>
<comment type="caution">
    <text evidence="5">The sequence shown here is derived from an EMBL/GenBank/DDBJ whole genome shotgun (WGS) entry which is preliminary data.</text>
</comment>
<dbReference type="Proteomes" id="UP001549921">
    <property type="component" value="Unassembled WGS sequence"/>
</dbReference>
<keyword evidence="3" id="KW-0862">Zinc</keyword>
<name>A0ABD0T4D2_LOXSC</name>
<dbReference type="EMBL" id="JBEDNZ010000011">
    <property type="protein sequence ID" value="KAL0831902.1"/>
    <property type="molecule type" value="Genomic_DNA"/>
</dbReference>
<keyword evidence="1" id="KW-0479">Metal-binding</keyword>
<keyword evidence="2" id="KW-0863">Zinc-finger</keyword>
<evidence type="ECO:0000313" key="7">
    <source>
        <dbReference type="Proteomes" id="UP001549920"/>
    </source>
</evidence>
<evidence type="ECO:0000313" key="6">
    <source>
        <dbReference type="EMBL" id="KAL0881498.1"/>
    </source>
</evidence>
<evidence type="ECO:0000259" key="4">
    <source>
        <dbReference type="Pfam" id="PF04500"/>
    </source>
</evidence>
<dbReference type="Gene3D" id="2.20.25.240">
    <property type="match status" value="2"/>
</dbReference>
<dbReference type="AlphaFoldDB" id="A0ABD0T4D2"/>
<gene>
    <name evidence="6" type="ORF">ABMA27_001349</name>
    <name evidence="5" type="ORF">ABMA28_001421</name>
</gene>
<proteinExistence type="predicted"/>
<dbReference type="GO" id="GO:0008270">
    <property type="term" value="F:zinc ion binding"/>
    <property type="evidence" value="ECO:0007669"/>
    <property type="project" value="UniProtKB-KW"/>
</dbReference>
<protein>
    <recommendedName>
        <fullName evidence="4">FLYWCH-type domain-containing protein</fullName>
    </recommendedName>
</protein>
<keyword evidence="7" id="KW-1185">Reference proteome</keyword>
<evidence type="ECO:0000256" key="2">
    <source>
        <dbReference type="ARBA" id="ARBA00022771"/>
    </source>
</evidence>
<accession>A0ABD0T4D2</accession>
<sequence>MVNNYTFSRLGRSRTWVCSKIKRGCQAKVKMEYGTVRPYNLDHNHPPPNFHISKDGHTGGQILVVKGFTFSRWSRSKSWVCSKKSRGCPAKVKFEFDTVVPYNLEHNHEPPNFYVSKEGHLIKI</sequence>
<organism evidence="5 8">
    <name type="scientific">Loxostege sticticalis</name>
    <name type="common">Beet webworm moth</name>
    <dbReference type="NCBI Taxonomy" id="481309"/>
    <lineage>
        <taxon>Eukaryota</taxon>
        <taxon>Metazoa</taxon>
        <taxon>Ecdysozoa</taxon>
        <taxon>Arthropoda</taxon>
        <taxon>Hexapoda</taxon>
        <taxon>Insecta</taxon>
        <taxon>Pterygota</taxon>
        <taxon>Neoptera</taxon>
        <taxon>Endopterygota</taxon>
        <taxon>Lepidoptera</taxon>
        <taxon>Glossata</taxon>
        <taxon>Ditrysia</taxon>
        <taxon>Pyraloidea</taxon>
        <taxon>Crambidae</taxon>
        <taxon>Pyraustinae</taxon>
        <taxon>Loxostege</taxon>
    </lineage>
</organism>
<evidence type="ECO:0000313" key="8">
    <source>
        <dbReference type="Proteomes" id="UP001549921"/>
    </source>
</evidence>
<dbReference type="InterPro" id="IPR007588">
    <property type="entry name" value="Znf_FLYWCH"/>
</dbReference>
<dbReference type="Pfam" id="PF04500">
    <property type="entry name" value="FLYWCH"/>
    <property type="match status" value="1"/>
</dbReference>
<dbReference type="EMBL" id="JBEUOH010000011">
    <property type="protein sequence ID" value="KAL0881498.1"/>
    <property type="molecule type" value="Genomic_DNA"/>
</dbReference>
<evidence type="ECO:0000256" key="1">
    <source>
        <dbReference type="ARBA" id="ARBA00022723"/>
    </source>
</evidence>
<evidence type="ECO:0000256" key="3">
    <source>
        <dbReference type="ARBA" id="ARBA00022833"/>
    </source>
</evidence>
<dbReference type="Proteomes" id="UP001549920">
    <property type="component" value="Unassembled WGS sequence"/>
</dbReference>
<feature type="domain" description="FLYWCH-type" evidence="4">
    <location>
        <begin position="58"/>
        <end position="108"/>
    </location>
</feature>
<evidence type="ECO:0000313" key="5">
    <source>
        <dbReference type="EMBL" id="KAL0831902.1"/>
    </source>
</evidence>